<dbReference type="RefSeq" id="WP_151443494.1">
    <property type="nucleotide sequence ID" value="NZ_CABVOU010000033.1"/>
</dbReference>
<sequence length="117" mass="13455">MKHEQREVWQRSKRLSVSVYRELKSLRDFGCKDQITRSALSIPSNIAEGFERYTEREKFRFVSIAKGSCGEFATQTLIGIEVGYIPETVGFHWRSEAMVISRMLGSLLKALDTPPNR</sequence>
<dbReference type="Gene3D" id="1.20.1440.60">
    <property type="entry name" value="23S rRNA-intervening sequence"/>
    <property type="match status" value="1"/>
</dbReference>
<dbReference type="InterPro" id="IPR012657">
    <property type="entry name" value="23S_rRNA-intervening_sequence"/>
</dbReference>
<gene>
    <name evidence="1" type="ORF">HALO32_01834</name>
</gene>
<dbReference type="NCBIfam" id="NF008912">
    <property type="entry name" value="PRK12275.1-6"/>
    <property type="match status" value="1"/>
</dbReference>
<organism evidence="1 2">
    <name type="scientific">Halomonas lysinitropha</name>
    <dbReference type="NCBI Taxonomy" id="2607506"/>
    <lineage>
        <taxon>Bacteria</taxon>
        <taxon>Pseudomonadati</taxon>
        <taxon>Pseudomonadota</taxon>
        <taxon>Gammaproteobacteria</taxon>
        <taxon>Oceanospirillales</taxon>
        <taxon>Halomonadaceae</taxon>
        <taxon>Halomonas</taxon>
    </lineage>
</organism>
<dbReference type="EMBL" id="CABVOU010000033">
    <property type="protein sequence ID" value="VVZ95755.1"/>
    <property type="molecule type" value="Genomic_DNA"/>
</dbReference>
<dbReference type="Pfam" id="PF05635">
    <property type="entry name" value="23S_rRNA_IVP"/>
    <property type="match status" value="1"/>
</dbReference>
<name>A0A5K1I2T2_9GAMM</name>
<dbReference type="NCBIfam" id="TIGR02436">
    <property type="entry name" value="four helix bundle protein"/>
    <property type="match status" value="1"/>
</dbReference>
<protein>
    <recommendedName>
        <fullName evidence="3">Four helix bundle protein</fullName>
    </recommendedName>
</protein>
<dbReference type="CDD" id="cd16377">
    <property type="entry name" value="23S_rRNA_IVP_like"/>
    <property type="match status" value="1"/>
</dbReference>
<dbReference type="InterPro" id="IPR036583">
    <property type="entry name" value="23S_rRNA_IVS_sf"/>
</dbReference>
<evidence type="ECO:0008006" key="3">
    <source>
        <dbReference type="Google" id="ProtNLM"/>
    </source>
</evidence>
<evidence type="ECO:0000313" key="1">
    <source>
        <dbReference type="EMBL" id="VVZ95755.1"/>
    </source>
</evidence>
<reference evidence="1 2" key="1">
    <citation type="submission" date="2019-09" db="EMBL/GenBank/DDBJ databases">
        <authorList>
            <person name="Criscuolo A."/>
        </authorList>
    </citation>
    <scope>NUCLEOTIDE SEQUENCE [LARGE SCALE GENOMIC DNA]</scope>
    <source>
        <strain evidence="2">3(2)</strain>
    </source>
</reference>
<dbReference type="AlphaFoldDB" id="A0A5K1I2T2"/>
<proteinExistence type="predicted"/>
<evidence type="ECO:0000313" key="2">
    <source>
        <dbReference type="Proteomes" id="UP000326725"/>
    </source>
</evidence>
<dbReference type="SUPFAM" id="SSF158446">
    <property type="entry name" value="IVS-encoded protein-like"/>
    <property type="match status" value="1"/>
</dbReference>
<dbReference type="PANTHER" id="PTHR38471">
    <property type="entry name" value="FOUR HELIX BUNDLE PROTEIN"/>
    <property type="match status" value="1"/>
</dbReference>
<dbReference type="Proteomes" id="UP000326725">
    <property type="component" value="Unassembled WGS sequence"/>
</dbReference>
<accession>A0A5K1I2T2</accession>
<dbReference type="PANTHER" id="PTHR38471:SF2">
    <property type="entry name" value="FOUR HELIX BUNDLE PROTEIN"/>
    <property type="match status" value="1"/>
</dbReference>
<keyword evidence="2" id="KW-1185">Reference proteome</keyword>